<keyword evidence="3 8" id="KW-0812">Transmembrane</keyword>
<evidence type="ECO:0000256" key="5">
    <source>
        <dbReference type="ARBA" id="ARBA00022989"/>
    </source>
</evidence>
<feature type="transmembrane region" description="Helical" evidence="8">
    <location>
        <begin position="46"/>
        <end position="68"/>
    </location>
</feature>
<dbReference type="GO" id="GO:0046514">
    <property type="term" value="P:ceramide catabolic process"/>
    <property type="evidence" value="ECO:0007669"/>
    <property type="project" value="TreeGrafter"/>
</dbReference>
<evidence type="ECO:0000313" key="9">
    <source>
        <dbReference type="EMBL" id="KAH6610972.1"/>
    </source>
</evidence>
<dbReference type="Proteomes" id="UP000827724">
    <property type="component" value="Unassembled WGS sequence"/>
</dbReference>
<keyword evidence="5 8" id="KW-1133">Transmembrane helix</keyword>
<keyword evidence="7" id="KW-0862">Zinc</keyword>
<gene>
    <name evidence="9" type="ORF">Trco_000992</name>
</gene>
<protein>
    <recommendedName>
        <fullName evidence="11">Alkaline phytoceramidase</fullName>
    </recommendedName>
</protein>
<proteinExistence type="inferred from homology"/>
<evidence type="ECO:0000256" key="7">
    <source>
        <dbReference type="PIRSR" id="PIRSR608901-2"/>
    </source>
</evidence>
<keyword evidence="10" id="KW-1185">Reference proteome</keyword>
<dbReference type="Pfam" id="PF05875">
    <property type="entry name" value="Ceramidase"/>
    <property type="match status" value="1"/>
</dbReference>
<evidence type="ECO:0000256" key="8">
    <source>
        <dbReference type="SAM" id="Phobius"/>
    </source>
</evidence>
<dbReference type="GO" id="GO:0016811">
    <property type="term" value="F:hydrolase activity, acting on carbon-nitrogen (but not peptide) bonds, in linear amides"/>
    <property type="evidence" value="ECO:0007669"/>
    <property type="project" value="InterPro"/>
</dbReference>
<feature type="binding site" evidence="7">
    <location>
        <position position="96"/>
    </location>
    <ligand>
        <name>Zn(2+)</name>
        <dbReference type="ChEBI" id="CHEBI:29105"/>
        <note>catalytic</note>
    </ligand>
</feature>
<dbReference type="AlphaFoldDB" id="A0A9P8U0F0"/>
<name>A0A9P8U0F0_9HYPO</name>
<evidence type="ECO:0008006" key="11">
    <source>
        <dbReference type="Google" id="ProtNLM"/>
    </source>
</evidence>
<comment type="cofactor">
    <cofactor evidence="7">
        <name>Zn(2+)</name>
        <dbReference type="ChEBI" id="CHEBI:29105"/>
    </cofactor>
</comment>
<dbReference type="GO" id="GO:0046513">
    <property type="term" value="P:ceramide biosynthetic process"/>
    <property type="evidence" value="ECO:0007669"/>
    <property type="project" value="TreeGrafter"/>
</dbReference>
<comment type="subcellular location">
    <subcellularLocation>
        <location evidence="1">Membrane</location>
        <topology evidence="1">Multi-pass membrane protein</topology>
    </subcellularLocation>
</comment>
<comment type="caution">
    <text evidence="9">The sequence shown here is derived from an EMBL/GenBank/DDBJ whole genome shotgun (WGS) entry which is preliminary data.</text>
</comment>
<dbReference type="PANTHER" id="PTHR46187">
    <property type="entry name" value="ALKALINE CERAMIDASE 3"/>
    <property type="match status" value="1"/>
</dbReference>
<dbReference type="PANTHER" id="PTHR46187:SF3">
    <property type="entry name" value="ALKALINE CERAMIDASE 3"/>
    <property type="match status" value="1"/>
</dbReference>
<dbReference type="GO" id="GO:0046872">
    <property type="term" value="F:metal ion binding"/>
    <property type="evidence" value="ECO:0007669"/>
    <property type="project" value="UniProtKB-KW"/>
</dbReference>
<evidence type="ECO:0000256" key="6">
    <source>
        <dbReference type="ARBA" id="ARBA00023136"/>
    </source>
</evidence>
<evidence type="ECO:0000256" key="2">
    <source>
        <dbReference type="ARBA" id="ARBA00009780"/>
    </source>
</evidence>
<dbReference type="OrthoDB" id="187171at2759"/>
<reference evidence="9" key="1">
    <citation type="submission" date="2021-08" db="EMBL/GenBank/DDBJ databases">
        <title>Chromosome-Level Trichoderma cornu-damae using Hi-C Data.</title>
        <authorList>
            <person name="Kim C.S."/>
        </authorList>
    </citation>
    <scope>NUCLEOTIDE SEQUENCE</scope>
    <source>
        <strain evidence="9">KA19-0412C</strain>
    </source>
</reference>
<dbReference type="EMBL" id="JAIWOZ010000001">
    <property type="protein sequence ID" value="KAH6610972.1"/>
    <property type="molecule type" value="Genomic_DNA"/>
</dbReference>
<feature type="transmembrane region" description="Helical" evidence="8">
    <location>
        <begin position="6"/>
        <end position="25"/>
    </location>
</feature>
<organism evidence="9 10">
    <name type="scientific">Trichoderma cornu-damae</name>
    <dbReference type="NCBI Taxonomy" id="654480"/>
    <lineage>
        <taxon>Eukaryota</taxon>
        <taxon>Fungi</taxon>
        <taxon>Dikarya</taxon>
        <taxon>Ascomycota</taxon>
        <taxon>Pezizomycotina</taxon>
        <taxon>Sordariomycetes</taxon>
        <taxon>Hypocreomycetidae</taxon>
        <taxon>Hypocreales</taxon>
        <taxon>Hypocreaceae</taxon>
        <taxon>Trichoderma</taxon>
    </lineage>
</organism>
<sequence>MTKDPIFHQTAYAALTATVVFRSMWVMESQLRPVLRARDPEKASKLLSTMWTMVATGLIVFLGGFLIWNLDNVFCSQARQLRHVVGLPWAILLEGHAWWHLMTGLGKTEQLPVLG</sequence>
<keyword evidence="7" id="KW-0479">Metal-binding</keyword>
<evidence type="ECO:0000256" key="3">
    <source>
        <dbReference type="ARBA" id="ARBA00022692"/>
    </source>
</evidence>
<feature type="binding site" evidence="7">
    <location>
        <position position="100"/>
    </location>
    <ligand>
        <name>Zn(2+)</name>
        <dbReference type="ChEBI" id="CHEBI:29105"/>
        <note>catalytic</note>
    </ligand>
</feature>
<keyword evidence="4" id="KW-0378">Hydrolase</keyword>
<dbReference type="GO" id="GO:0005789">
    <property type="term" value="C:endoplasmic reticulum membrane"/>
    <property type="evidence" value="ECO:0007669"/>
    <property type="project" value="TreeGrafter"/>
</dbReference>
<comment type="similarity">
    <text evidence="2">Belongs to the alkaline ceramidase family.</text>
</comment>
<evidence type="ECO:0000256" key="4">
    <source>
        <dbReference type="ARBA" id="ARBA00022801"/>
    </source>
</evidence>
<keyword evidence="6 8" id="KW-0472">Membrane</keyword>
<accession>A0A9P8U0F0</accession>
<evidence type="ECO:0000256" key="1">
    <source>
        <dbReference type="ARBA" id="ARBA00004141"/>
    </source>
</evidence>
<evidence type="ECO:0000313" key="10">
    <source>
        <dbReference type="Proteomes" id="UP000827724"/>
    </source>
</evidence>
<dbReference type="InterPro" id="IPR008901">
    <property type="entry name" value="ACER"/>
</dbReference>